<evidence type="ECO:0000313" key="2">
    <source>
        <dbReference type="Proteomes" id="UP001596492"/>
    </source>
</evidence>
<evidence type="ECO:0000313" key="1">
    <source>
        <dbReference type="EMBL" id="MFC7290990.1"/>
    </source>
</evidence>
<dbReference type="SUPFAM" id="SSF48452">
    <property type="entry name" value="TPR-like"/>
    <property type="match status" value="1"/>
</dbReference>
<dbReference type="EMBL" id="JBHTBR010000002">
    <property type="protein sequence ID" value="MFC7290990.1"/>
    <property type="molecule type" value="Genomic_DNA"/>
</dbReference>
<dbReference type="RefSeq" id="WP_382166193.1">
    <property type="nucleotide sequence ID" value="NZ_JBHTBR010000002.1"/>
</dbReference>
<dbReference type="InterPro" id="IPR011990">
    <property type="entry name" value="TPR-like_helical_dom_sf"/>
</dbReference>
<organism evidence="1 2">
    <name type="scientific">Hirschia litorea</name>
    <dbReference type="NCBI Taxonomy" id="1199156"/>
    <lineage>
        <taxon>Bacteria</taxon>
        <taxon>Pseudomonadati</taxon>
        <taxon>Pseudomonadota</taxon>
        <taxon>Alphaproteobacteria</taxon>
        <taxon>Hyphomonadales</taxon>
        <taxon>Hyphomonadaceae</taxon>
        <taxon>Hirschia</taxon>
    </lineage>
</organism>
<dbReference type="Proteomes" id="UP001596492">
    <property type="component" value="Unassembled WGS sequence"/>
</dbReference>
<comment type="caution">
    <text evidence="1">The sequence shown here is derived from an EMBL/GenBank/DDBJ whole genome shotgun (WGS) entry which is preliminary data.</text>
</comment>
<reference evidence="2" key="1">
    <citation type="journal article" date="2019" name="Int. J. Syst. Evol. Microbiol.">
        <title>The Global Catalogue of Microorganisms (GCM) 10K type strain sequencing project: providing services to taxonomists for standard genome sequencing and annotation.</title>
        <authorList>
            <consortium name="The Broad Institute Genomics Platform"/>
            <consortium name="The Broad Institute Genome Sequencing Center for Infectious Disease"/>
            <person name="Wu L."/>
            <person name="Ma J."/>
        </authorList>
    </citation>
    <scope>NUCLEOTIDE SEQUENCE [LARGE SCALE GENOMIC DNA]</scope>
    <source>
        <strain evidence="2">CCUG 51308</strain>
    </source>
</reference>
<protein>
    <recommendedName>
        <fullName evidence="3">Tetratricopeptide repeat-containing protein</fullName>
    </recommendedName>
</protein>
<proteinExistence type="predicted"/>
<sequence>MFGLFNGGKKRSLKCANWHPDMDAALNHMDKGNWSGLSQLLAKQTNNGQYALIQACGVNGELGQFNMDFPPTSDADIFVGGIRTQWAWRYRGGATGDRVGLDAGLMFFNELEAATEYLDRALEAKPHNPLAIGFKIRVAMGEGNREERDALIARLIQCDDPPLEALGVALQSLCPKWGGSLEKVFAFARDVAQCDNIHPARQALLARAHIEVWLNAMMDDEASIRSEYQNYLTRDEVFQEILAANTRFEMLMEQNARAQKDVFATQFAHNNFGYAFYRAGQFEGAAKHIDALKNAPAETPWGYSFAKDIQDQWPKLRKQVGLSKNIPSE</sequence>
<name>A0ABW2IJK3_9PROT</name>
<accession>A0ABW2IJK3</accession>
<keyword evidence="2" id="KW-1185">Reference proteome</keyword>
<gene>
    <name evidence="1" type="ORF">ACFQS8_05140</name>
</gene>
<evidence type="ECO:0008006" key="3">
    <source>
        <dbReference type="Google" id="ProtNLM"/>
    </source>
</evidence>